<evidence type="ECO:0000313" key="2">
    <source>
        <dbReference type="EMBL" id="KAK2023422.1"/>
    </source>
</evidence>
<proteinExistence type="predicted"/>
<gene>
    <name evidence="2" type="ORF">LX32DRAFT_644617</name>
</gene>
<sequence length="69" mass="7200">MSDVKTGGITNGNDLVAAYARTSKKHFPPAIASRSCPLKGKGSHSRRPIATVGPGSSWTSSILFSVGWV</sequence>
<evidence type="ECO:0000313" key="3">
    <source>
        <dbReference type="Proteomes" id="UP001232148"/>
    </source>
</evidence>
<feature type="region of interest" description="Disordered" evidence="1">
    <location>
        <begin position="30"/>
        <end position="51"/>
    </location>
</feature>
<organism evidence="2 3">
    <name type="scientific">Colletotrichum zoysiae</name>
    <dbReference type="NCBI Taxonomy" id="1216348"/>
    <lineage>
        <taxon>Eukaryota</taxon>
        <taxon>Fungi</taxon>
        <taxon>Dikarya</taxon>
        <taxon>Ascomycota</taxon>
        <taxon>Pezizomycotina</taxon>
        <taxon>Sordariomycetes</taxon>
        <taxon>Hypocreomycetidae</taxon>
        <taxon>Glomerellales</taxon>
        <taxon>Glomerellaceae</taxon>
        <taxon>Colletotrichum</taxon>
        <taxon>Colletotrichum graminicola species complex</taxon>
    </lineage>
</organism>
<reference evidence="2" key="1">
    <citation type="submission" date="2021-06" db="EMBL/GenBank/DDBJ databases">
        <title>Comparative genomics, transcriptomics and evolutionary studies reveal genomic signatures of adaptation to plant cell wall in hemibiotrophic fungi.</title>
        <authorList>
            <consortium name="DOE Joint Genome Institute"/>
            <person name="Baroncelli R."/>
            <person name="Diaz J.F."/>
            <person name="Benocci T."/>
            <person name="Peng M."/>
            <person name="Battaglia E."/>
            <person name="Haridas S."/>
            <person name="Andreopoulos W."/>
            <person name="Labutti K."/>
            <person name="Pangilinan J."/>
            <person name="Floch G.L."/>
            <person name="Makela M.R."/>
            <person name="Henrissat B."/>
            <person name="Grigoriev I.V."/>
            <person name="Crouch J.A."/>
            <person name="De Vries R.P."/>
            <person name="Sukno S.A."/>
            <person name="Thon M.R."/>
        </authorList>
    </citation>
    <scope>NUCLEOTIDE SEQUENCE</scope>
    <source>
        <strain evidence="2">MAFF235873</strain>
    </source>
</reference>
<dbReference type="Proteomes" id="UP001232148">
    <property type="component" value="Unassembled WGS sequence"/>
</dbReference>
<dbReference type="EMBL" id="MU843000">
    <property type="protein sequence ID" value="KAK2023422.1"/>
    <property type="molecule type" value="Genomic_DNA"/>
</dbReference>
<comment type="caution">
    <text evidence="2">The sequence shown here is derived from an EMBL/GenBank/DDBJ whole genome shotgun (WGS) entry which is preliminary data.</text>
</comment>
<keyword evidence="3" id="KW-1185">Reference proteome</keyword>
<name>A0AAD9H8Q3_9PEZI</name>
<accession>A0AAD9H8Q3</accession>
<evidence type="ECO:0000256" key="1">
    <source>
        <dbReference type="SAM" id="MobiDB-lite"/>
    </source>
</evidence>
<protein>
    <submittedName>
        <fullName evidence="2">Uncharacterized protein</fullName>
    </submittedName>
</protein>
<dbReference type="AlphaFoldDB" id="A0AAD9H8Q3"/>